<keyword evidence="1" id="KW-1133">Transmembrane helix</keyword>
<feature type="non-terminal residue" evidence="2">
    <location>
        <position position="1"/>
    </location>
</feature>
<accession>A0A5M5BWF2</accession>
<protein>
    <submittedName>
        <fullName evidence="2">DUF2157 domain-containing protein</fullName>
    </submittedName>
</protein>
<dbReference type="EMBL" id="VWLE01000456">
    <property type="protein sequence ID" value="KAA3941975.1"/>
    <property type="molecule type" value="Genomic_DNA"/>
</dbReference>
<gene>
    <name evidence="2" type="ORF">F3D71_22700</name>
</gene>
<evidence type="ECO:0000256" key="1">
    <source>
        <dbReference type="SAM" id="Phobius"/>
    </source>
</evidence>
<comment type="caution">
    <text evidence="2">The sequence shown here is derived from an EMBL/GenBank/DDBJ whole genome shotgun (WGS) entry which is preliminary data.</text>
</comment>
<keyword evidence="1" id="KW-0472">Membrane</keyword>
<dbReference type="AlphaFoldDB" id="A0A5M5BWF2"/>
<reference evidence="2 3" key="1">
    <citation type="journal article" date="2019" name="Nat. Med.">
        <title>A library of human gut bacterial isolates paired with longitudinal multiomics data enables mechanistic microbiome research.</title>
        <authorList>
            <person name="Poyet M."/>
            <person name="Groussin M."/>
            <person name="Gibbons S.M."/>
            <person name="Avila-Pacheco J."/>
            <person name="Jiang X."/>
            <person name="Kearney S.M."/>
            <person name="Perrotta A.R."/>
            <person name="Berdy B."/>
            <person name="Zhao S."/>
            <person name="Lieberman T.D."/>
            <person name="Swanson P.K."/>
            <person name="Smith M."/>
            <person name="Roesemann S."/>
            <person name="Alexander J.E."/>
            <person name="Rich S.A."/>
            <person name="Livny J."/>
            <person name="Vlamakis H."/>
            <person name="Clish C."/>
            <person name="Bullock K."/>
            <person name="Deik A."/>
            <person name="Scott J."/>
            <person name="Pierce K.A."/>
            <person name="Xavier R.J."/>
            <person name="Alm E.J."/>
        </authorList>
    </citation>
    <scope>NUCLEOTIDE SEQUENCE [LARGE SCALE GENOMIC DNA]</scope>
    <source>
        <strain evidence="2 3">BIOML-A163</strain>
    </source>
</reference>
<sequence length="48" mass="5445">ILLTTFISQSGLRDVQIFFYGGVIVITGTTLLIYIILHLKKQWYGTEA</sequence>
<organism evidence="2 3">
    <name type="scientific">Bacteroides ovatus</name>
    <dbReference type="NCBI Taxonomy" id="28116"/>
    <lineage>
        <taxon>Bacteria</taxon>
        <taxon>Pseudomonadati</taxon>
        <taxon>Bacteroidota</taxon>
        <taxon>Bacteroidia</taxon>
        <taxon>Bacteroidales</taxon>
        <taxon>Bacteroidaceae</taxon>
        <taxon>Bacteroides</taxon>
    </lineage>
</organism>
<keyword evidence="1" id="KW-0812">Transmembrane</keyword>
<evidence type="ECO:0000313" key="3">
    <source>
        <dbReference type="Proteomes" id="UP000323717"/>
    </source>
</evidence>
<dbReference type="Proteomes" id="UP000323717">
    <property type="component" value="Unassembled WGS sequence"/>
</dbReference>
<feature type="transmembrane region" description="Helical" evidence="1">
    <location>
        <begin position="17"/>
        <end position="37"/>
    </location>
</feature>
<name>A0A5M5BWF2_BACOV</name>
<evidence type="ECO:0000313" key="2">
    <source>
        <dbReference type="EMBL" id="KAA3941975.1"/>
    </source>
</evidence>
<proteinExistence type="predicted"/>